<feature type="transmembrane region" description="Helical" evidence="9">
    <location>
        <begin position="61"/>
        <end position="78"/>
    </location>
</feature>
<keyword evidence="7 9" id="KW-0811">Translocation</keyword>
<dbReference type="Gene3D" id="3.30.1360.200">
    <property type="match status" value="1"/>
</dbReference>
<dbReference type="PRINTS" id="PR01755">
    <property type="entry name" value="SECFTRNLCASE"/>
</dbReference>
<proteinExistence type="inferred from homology"/>
<evidence type="ECO:0000256" key="2">
    <source>
        <dbReference type="ARBA" id="ARBA00022448"/>
    </source>
</evidence>
<evidence type="ECO:0000256" key="1">
    <source>
        <dbReference type="ARBA" id="ARBA00004651"/>
    </source>
</evidence>
<evidence type="ECO:0000256" key="3">
    <source>
        <dbReference type="ARBA" id="ARBA00022475"/>
    </source>
</evidence>
<feature type="transmembrane region" description="Helical" evidence="9">
    <location>
        <begin position="458"/>
        <end position="482"/>
    </location>
</feature>
<reference evidence="13 14" key="1">
    <citation type="journal article" date="2017" name="BMC Genomics">
        <title>Genome sequencing of 39 Akkermansia muciniphila isolates reveals its population structure, genomic and functional diverisity, and global distribution in mammalian gut microbiotas.</title>
        <authorList>
            <person name="Guo X."/>
            <person name="Li S."/>
            <person name="Zhang J."/>
            <person name="Wu F."/>
            <person name="Li X."/>
            <person name="Wu D."/>
            <person name="Zhang M."/>
            <person name="Ou Z."/>
            <person name="Jie Z."/>
            <person name="Yan Q."/>
            <person name="Li P."/>
            <person name="Yi J."/>
            <person name="Peng Y."/>
        </authorList>
    </citation>
    <scope>NUCLEOTIDE SEQUENCE [LARGE SCALE GENOMIC DNA]</scope>
    <source>
        <strain evidence="13 14">GP24</strain>
    </source>
</reference>
<comment type="similarity">
    <text evidence="10">Belongs to the SecD/SecF family. SecF subfamily.</text>
</comment>
<feature type="transmembrane region" description="Helical" evidence="9">
    <location>
        <begin position="662"/>
        <end position="683"/>
    </location>
</feature>
<dbReference type="Pfam" id="PF07549">
    <property type="entry name" value="Sec_GG"/>
    <property type="match status" value="1"/>
</dbReference>
<dbReference type="GO" id="GO:0043952">
    <property type="term" value="P:protein transport by the Sec complex"/>
    <property type="evidence" value="ECO:0007669"/>
    <property type="project" value="UniProtKB-UniRule"/>
</dbReference>
<evidence type="ECO:0000259" key="11">
    <source>
        <dbReference type="Pfam" id="PF02355"/>
    </source>
</evidence>
<dbReference type="InterPro" id="IPR022646">
    <property type="entry name" value="SecD/SecF_CS"/>
</dbReference>
<comment type="subunit">
    <text evidence="10">Forms a complex with SecD. Part of the essential Sec protein translocation apparatus which comprises SecA, SecYEG and auxiliary proteins SecDF. Other proteins may also be involved.</text>
</comment>
<gene>
    <name evidence="9" type="primary">secD</name>
    <name evidence="10" type="synonym">secF</name>
    <name evidence="13" type="ORF">CXU22_08430</name>
</gene>
<feature type="transmembrane region" description="Helical" evidence="9">
    <location>
        <begin position="387"/>
        <end position="409"/>
    </location>
</feature>
<dbReference type="NCBIfam" id="TIGR01129">
    <property type="entry name" value="secD"/>
    <property type="match status" value="1"/>
</dbReference>
<protein>
    <recommendedName>
        <fullName evidence="9 10">Multifunctional fusion protein</fullName>
    </recommendedName>
    <domain>
        <recommendedName>
            <fullName evidence="9">Protein translocase subunit SecD</fullName>
        </recommendedName>
    </domain>
    <domain>
        <recommendedName>
            <fullName evidence="10">Protein-export membrane protein SecF</fullName>
        </recommendedName>
    </domain>
</protein>
<keyword evidence="8 9" id="KW-0472">Membrane</keyword>
<evidence type="ECO:0000313" key="13">
    <source>
        <dbReference type="EMBL" id="PNC17759.1"/>
    </source>
</evidence>
<dbReference type="PANTHER" id="PTHR30081:SF1">
    <property type="entry name" value="PROTEIN TRANSLOCASE SUBUNIT SECD"/>
    <property type="match status" value="1"/>
</dbReference>
<comment type="subcellular location">
    <subcellularLocation>
        <location evidence="1 9">Cell membrane</location>
        <topology evidence="1 9">Multi-pass membrane protein</topology>
    </subcellularLocation>
</comment>
<feature type="transmembrane region" description="Helical" evidence="9">
    <location>
        <begin position="359"/>
        <end position="381"/>
    </location>
</feature>
<evidence type="ECO:0000256" key="4">
    <source>
        <dbReference type="ARBA" id="ARBA00022692"/>
    </source>
</evidence>
<dbReference type="SUPFAM" id="SSF82866">
    <property type="entry name" value="Multidrug efflux transporter AcrB transmembrane domain"/>
    <property type="match status" value="2"/>
</dbReference>
<comment type="subunit">
    <text evidence="9">Forms a complex with SecF. Part of the essential Sec protein translocation apparatus which comprises SecA, SecYEG and auxiliary proteins SecDF. Other proteins may also be involved.</text>
</comment>
<evidence type="ECO:0000313" key="14">
    <source>
        <dbReference type="Proteomes" id="UP000236000"/>
    </source>
</evidence>
<evidence type="ECO:0000256" key="8">
    <source>
        <dbReference type="ARBA" id="ARBA00023136"/>
    </source>
</evidence>
<name>A0A2N8HCY8_9BACT</name>
<evidence type="ECO:0000256" key="5">
    <source>
        <dbReference type="ARBA" id="ARBA00022927"/>
    </source>
</evidence>
<feature type="domain" description="Protein export membrane protein SecD/SecF C-terminal" evidence="11">
    <location>
        <begin position="312"/>
        <end position="484"/>
    </location>
</feature>
<comment type="function">
    <text evidence="9">Part of the Sec protein translocase complex. Interacts with the SecYEG preprotein conducting channel. SecDF uses the proton motive force (PMF) to complete protein translocation after the ATP-dependent function of SecA.</text>
</comment>
<organism evidence="13 14">
    <name type="scientific">Akkermansia muciniphila</name>
    <dbReference type="NCBI Taxonomy" id="239935"/>
    <lineage>
        <taxon>Bacteria</taxon>
        <taxon>Pseudomonadati</taxon>
        <taxon>Verrucomicrobiota</taxon>
        <taxon>Verrucomicrobiia</taxon>
        <taxon>Verrucomicrobiales</taxon>
        <taxon>Akkermansiaceae</taxon>
        <taxon>Akkermansia</taxon>
    </lineage>
</organism>
<dbReference type="HAMAP" id="MF_01463_B">
    <property type="entry name" value="SecD_B"/>
    <property type="match status" value="1"/>
</dbReference>
<dbReference type="Proteomes" id="UP000236000">
    <property type="component" value="Unassembled WGS sequence"/>
</dbReference>
<dbReference type="OrthoDB" id="9805019at2"/>
<dbReference type="PANTHER" id="PTHR30081">
    <property type="entry name" value="PROTEIN-EXPORT MEMBRANE PROTEIN SEC"/>
    <property type="match status" value="1"/>
</dbReference>
<dbReference type="GO" id="GO:0015450">
    <property type="term" value="F:protein-transporting ATPase activity"/>
    <property type="evidence" value="ECO:0007669"/>
    <property type="project" value="InterPro"/>
</dbReference>
<dbReference type="GO" id="GO:0006605">
    <property type="term" value="P:protein targeting"/>
    <property type="evidence" value="ECO:0007669"/>
    <property type="project" value="UniProtKB-UniRule"/>
</dbReference>
<feature type="transmembrane region" description="Helical" evidence="9">
    <location>
        <begin position="430"/>
        <end position="452"/>
    </location>
</feature>
<keyword evidence="2 9" id="KW-0813">Transport</keyword>
<dbReference type="NCBIfam" id="TIGR00966">
    <property type="entry name" value="transloc_SecF"/>
    <property type="match status" value="1"/>
</dbReference>
<dbReference type="GO" id="GO:0065002">
    <property type="term" value="P:intracellular protein transmembrane transport"/>
    <property type="evidence" value="ECO:0007669"/>
    <property type="project" value="UniProtKB-UniRule"/>
</dbReference>
<comment type="caution">
    <text evidence="13">The sequence shown here is derived from an EMBL/GenBank/DDBJ whole genome shotgun (WGS) entry which is preliminary data.</text>
</comment>
<dbReference type="InterPro" id="IPR048634">
    <property type="entry name" value="SecD_SecF_C"/>
</dbReference>
<sequence length="810" mass="87975">MSMNLLASADTLPAAGGTSAPLAFIYDLFSNPLFIFIGGLVLLGVFFWYLGSDQDRVKRNAGTIFIIGIASFSLFSLFQQGLKYGIDIAGGVSFTLSVEPNIGDDGKPIPLTDQAMEQACVILTERLNSTGANDVIIRPKKKDNLNLIEVQIPAADPAKREETKAILTKVAKLQILPVHPRNNELVAEGRIRVPGYRLYEYTFKNGKGEDVKEKIFLEKRESLTGKDIVRAGVDLARPGHVNVTLSNEGADKMYNLTSRMQLGHDRMAIVLDDVVKSAPTVQAILSKSFEISGLDAPGEAEALTKVLSNPLTNKLNFESASEISASLGRTALLQGEYAGITGLILCFIMMIIYYRFAGLVAIMGLTINALLLLGAMSIFGFELTLPGIAGIVLTLGVAVDANVLIYERLREEKEAGRPFRVAIRNSFDKAFSAIFDSNITSLITAVILYWMATGTIKGFAVTLTVGVITSMIGAILVTRVLFYWADTVGLMKDVKFLNLFKKKSNINFMGQKIWSCSLSAILLLICLVVGAMKGKDCLGMDFTGGSSISYLVNKDEVPFREAENVVNKLALTQKATVQEVAESTDSSKVNILVNFSDNAQDKTAITDALNKAFPVLKDAPFSEETIGQSMGYDTLITSAWALFFGILGIMIYLTVRFEWTFAIGAVIALTHDVLLVLGLVIISGTELNVIHIGALLTVAGYSINDKIIVFDRIREFLRFSDPNESAENIMNEAINQTLSRTLLTSLSTLSVLVCLYFFGGPSMEDFAWTISAGILIGTYSSIFIASPAALLFSRKHGLHAEVKEAMKAGA</sequence>
<feature type="transmembrane region" description="Helical" evidence="9">
    <location>
        <begin position="689"/>
        <end position="709"/>
    </location>
</feature>
<feature type="transmembrane region" description="Helical" evidence="9">
    <location>
        <begin position="29"/>
        <end position="49"/>
    </location>
</feature>
<evidence type="ECO:0000256" key="10">
    <source>
        <dbReference type="HAMAP-Rule" id="MF_01464"/>
    </source>
</evidence>
<evidence type="ECO:0000256" key="9">
    <source>
        <dbReference type="HAMAP-Rule" id="MF_01463"/>
    </source>
</evidence>
<dbReference type="InterPro" id="IPR054384">
    <property type="entry name" value="SecDF_P1_head"/>
</dbReference>
<evidence type="ECO:0000256" key="6">
    <source>
        <dbReference type="ARBA" id="ARBA00022989"/>
    </source>
</evidence>
<dbReference type="NCBIfam" id="TIGR00916">
    <property type="entry name" value="2A0604s01"/>
    <property type="match status" value="2"/>
</dbReference>
<dbReference type="InterPro" id="IPR022645">
    <property type="entry name" value="SecD/SecF_bac"/>
</dbReference>
<keyword evidence="5 9" id="KW-0653">Protein transport</keyword>
<comment type="caution">
    <text evidence="9">Lacks conserved residue(s) required for the propagation of feature annotation.</text>
</comment>
<accession>A0A2N8HCY8</accession>
<dbReference type="GO" id="GO:0005886">
    <property type="term" value="C:plasma membrane"/>
    <property type="evidence" value="ECO:0007669"/>
    <property type="project" value="UniProtKB-SubCell"/>
</dbReference>
<dbReference type="Pfam" id="PF22599">
    <property type="entry name" value="SecDF_P1_head"/>
    <property type="match status" value="1"/>
</dbReference>
<feature type="domain" description="Protein export membrane protein SecD/SecF C-terminal" evidence="11">
    <location>
        <begin position="621"/>
        <end position="793"/>
    </location>
</feature>
<dbReference type="InterPro" id="IPR055344">
    <property type="entry name" value="SecD_SecF_C_bact"/>
</dbReference>
<feature type="transmembrane region" description="Helical" evidence="9">
    <location>
        <begin position="635"/>
        <end position="655"/>
    </location>
</feature>
<dbReference type="AlphaFoldDB" id="A0A2N8HCY8"/>
<dbReference type="InterPro" id="IPR005791">
    <property type="entry name" value="SecD"/>
</dbReference>
<dbReference type="Gene3D" id="1.20.1640.10">
    <property type="entry name" value="Multidrug efflux transporter AcrB transmembrane domain"/>
    <property type="match status" value="2"/>
</dbReference>
<keyword evidence="6 9" id="KW-1133">Transmembrane helix</keyword>
<keyword evidence="3 9" id="KW-1003">Cell membrane</keyword>
<dbReference type="InterPro" id="IPR022813">
    <property type="entry name" value="SecD/SecF_arch_bac"/>
</dbReference>
<feature type="transmembrane region" description="Helical" evidence="9">
    <location>
        <begin position="742"/>
        <end position="760"/>
    </location>
</feature>
<evidence type="ECO:0000259" key="12">
    <source>
        <dbReference type="Pfam" id="PF22599"/>
    </source>
</evidence>
<evidence type="ECO:0000256" key="7">
    <source>
        <dbReference type="ARBA" id="ARBA00023010"/>
    </source>
</evidence>
<feature type="transmembrane region" description="Helical" evidence="9">
    <location>
        <begin position="513"/>
        <end position="532"/>
    </location>
</feature>
<feature type="transmembrane region" description="Helical" evidence="9">
    <location>
        <begin position="766"/>
        <end position="792"/>
    </location>
</feature>
<dbReference type="InterPro" id="IPR005665">
    <property type="entry name" value="SecF_bac"/>
</dbReference>
<keyword evidence="4 9" id="KW-0812">Transmembrane</keyword>
<dbReference type="EMBL" id="PJKA01000012">
    <property type="protein sequence ID" value="PNC17759.1"/>
    <property type="molecule type" value="Genomic_DNA"/>
</dbReference>
<feature type="domain" description="SecDF P1 head subdomain" evidence="12">
    <location>
        <begin position="210"/>
        <end position="307"/>
    </location>
</feature>
<dbReference type="HAMAP" id="MF_01464_B">
    <property type="entry name" value="SecF_B"/>
    <property type="match status" value="1"/>
</dbReference>
<dbReference type="Gene3D" id="3.30.70.3400">
    <property type="match status" value="1"/>
</dbReference>
<comment type="similarity">
    <text evidence="9">Belongs to the SecD/SecF family. SecD subfamily.</text>
</comment>
<dbReference type="Pfam" id="PF02355">
    <property type="entry name" value="SecD_SecF_C"/>
    <property type="match status" value="2"/>
</dbReference>
<feature type="transmembrane region" description="Helical" evidence="9">
    <location>
        <begin position="337"/>
        <end position="354"/>
    </location>
</feature>